<evidence type="ECO:0000313" key="5">
    <source>
        <dbReference type="Proteomes" id="UP000824469"/>
    </source>
</evidence>
<dbReference type="Gene3D" id="2.30.30.140">
    <property type="match status" value="2"/>
</dbReference>
<dbReference type="PANTHER" id="PTHR37384:SF1">
    <property type="entry name" value="OS01G0835600 PROTEIN"/>
    <property type="match status" value="1"/>
</dbReference>
<feature type="region of interest" description="Disordered" evidence="2">
    <location>
        <begin position="119"/>
        <end position="151"/>
    </location>
</feature>
<dbReference type="InterPro" id="IPR047365">
    <property type="entry name" value="Tudor_AtPTM-like"/>
</dbReference>
<feature type="region of interest" description="Disordered" evidence="2">
    <location>
        <begin position="1513"/>
        <end position="1535"/>
    </location>
</feature>
<feature type="compositionally biased region" description="Basic and acidic residues" evidence="2">
    <location>
        <begin position="808"/>
        <end position="825"/>
    </location>
</feature>
<evidence type="ECO:0000256" key="1">
    <source>
        <dbReference type="PROSITE-ProRule" id="PRU00235"/>
    </source>
</evidence>
<dbReference type="Proteomes" id="UP000824469">
    <property type="component" value="Unassembled WGS sequence"/>
</dbReference>
<name>A0AA38FJM0_TAXCH</name>
<feature type="repeat" description="RCC1" evidence="1">
    <location>
        <begin position="1345"/>
        <end position="1394"/>
    </location>
</feature>
<dbReference type="Gene3D" id="2.130.10.30">
    <property type="entry name" value="Regulator of chromosome condensation 1/beta-lactamase-inhibitor protein II"/>
    <property type="match status" value="1"/>
</dbReference>
<dbReference type="InterPro" id="IPR002999">
    <property type="entry name" value="Tudor"/>
</dbReference>
<dbReference type="InterPro" id="IPR000408">
    <property type="entry name" value="Reg_chr_condens"/>
</dbReference>
<feature type="non-terminal residue" evidence="4">
    <location>
        <position position="1535"/>
    </location>
</feature>
<protein>
    <recommendedName>
        <fullName evidence="3">Tudor domain-containing protein</fullName>
    </recommendedName>
</protein>
<dbReference type="EMBL" id="JAHRHJ020000008">
    <property type="protein sequence ID" value="KAH9305156.1"/>
    <property type="molecule type" value="Genomic_DNA"/>
</dbReference>
<feature type="compositionally biased region" description="Polar residues" evidence="2">
    <location>
        <begin position="132"/>
        <end position="143"/>
    </location>
</feature>
<dbReference type="PROSITE" id="PS50012">
    <property type="entry name" value="RCC1_3"/>
    <property type="match status" value="1"/>
</dbReference>
<dbReference type="InterPro" id="IPR009091">
    <property type="entry name" value="RCC1/BLIP-II"/>
</dbReference>
<accession>A0AA38FJM0</accession>
<feature type="non-terminal residue" evidence="4">
    <location>
        <position position="1"/>
    </location>
</feature>
<dbReference type="Pfam" id="PF21743">
    <property type="entry name" value="PTM_DIR17_Tudor"/>
    <property type="match status" value="2"/>
</dbReference>
<feature type="compositionally biased region" description="Basic residues" evidence="2">
    <location>
        <begin position="1513"/>
        <end position="1526"/>
    </location>
</feature>
<organism evidence="4 5">
    <name type="scientific">Taxus chinensis</name>
    <name type="common">Chinese yew</name>
    <name type="synonym">Taxus wallichiana var. chinensis</name>
    <dbReference type="NCBI Taxonomy" id="29808"/>
    <lineage>
        <taxon>Eukaryota</taxon>
        <taxon>Viridiplantae</taxon>
        <taxon>Streptophyta</taxon>
        <taxon>Embryophyta</taxon>
        <taxon>Tracheophyta</taxon>
        <taxon>Spermatophyta</taxon>
        <taxon>Pinopsida</taxon>
        <taxon>Pinidae</taxon>
        <taxon>Conifers II</taxon>
        <taxon>Cupressales</taxon>
        <taxon>Taxaceae</taxon>
        <taxon>Taxus</taxon>
    </lineage>
</organism>
<feature type="region of interest" description="Disordered" evidence="2">
    <location>
        <begin position="790"/>
        <end position="825"/>
    </location>
</feature>
<evidence type="ECO:0000259" key="3">
    <source>
        <dbReference type="SMART" id="SM00333"/>
    </source>
</evidence>
<evidence type="ECO:0000313" key="4">
    <source>
        <dbReference type="EMBL" id="KAH9305156.1"/>
    </source>
</evidence>
<gene>
    <name evidence="4" type="ORF">KI387_009560</name>
</gene>
<dbReference type="SUPFAM" id="SSF50985">
    <property type="entry name" value="RCC1/BLIP-II"/>
    <property type="match status" value="1"/>
</dbReference>
<comment type="caution">
    <text evidence="4">The sequence shown here is derived from an EMBL/GenBank/DDBJ whole genome shotgun (WGS) entry which is preliminary data.</text>
</comment>
<dbReference type="Pfam" id="PF13540">
    <property type="entry name" value="RCC1_2"/>
    <property type="match status" value="1"/>
</dbReference>
<keyword evidence="5" id="KW-1185">Reference proteome</keyword>
<proteinExistence type="predicted"/>
<feature type="domain" description="Tudor" evidence="3">
    <location>
        <begin position="945"/>
        <end position="1008"/>
    </location>
</feature>
<sequence>ILRLILMEDQGKSCSKPYDPSTQIEELVGPTTFVSSVEKVPVLMVEGVGISATSIGSSTNSTNSAYGSFLEGSVFSDARTCVSGDSGAHNTNAVPNVDKNLGVDTSFNVANDDLDTVMESMPSEKKSESFSNQPVKNDASQSDGIDGGIPSNESLLLQAVSAPNEVPSSELVLHSEKEFPAKTDAIPSYILSRDICLDTTSDAANDDRDAVAEGMPCKKKTEPFLDQPVESNANESDVADGQMIVDKSLLLQEESTPNKAPSSEVELHSERAFPAETATITGYRPSSATESLTRNLGLASVDFEVDKNATVVGCLEVSCCNSIQTAVENPTQDNEARIKVDGLSHVEAEIASNRDGCVASAEKIFVDEAVTTNNLGTDNAEVRKSSVCEMRSSTSANSGIENTYEENPTQDNKAGVTLDVLYKEAERASSKDGVVAFAEIISVDGTNTSNSLGIHSDEANSCPISEFELSKPVNVANENLFGNAELTVESDAGRMANGITGGYVSSSFSGDATNVITDKLASNVGAVAKDVLLAGAGQKIGTSQSATNEGMFESELIDFAFCKKGESSADAEHISTFTDGIHNIIGQSSREWDAVPIGSIAPPDANIFTKTQGPVNTVSVMKTKGVNISVTSRDEFPSMVPGIFTANATDGGLKFHAKHDAIQDCADDVGQEELAKQDDIQACVEHGGEGVLKQDAIQTSVEYSGGEEFVGQKVRKRFGKKNYIGKVVGFDQETFWYKVKYEDGDEEDLEWEELEPILLHSKGGKTEIRKRKRRSGFRFGEHRKVKRVRRPNGPTYMQGTERTPSIVERGKSVESDDRKGDEKCGLHNEDLSLIDTADRLSSPTRTVQRRHSEELNATKRRKLEEEAVVEHDRVTSSRIRNRLIMESVPRSQSDIIENRVSTRRISASSANNVEAVSGLNADIVNSTPIFHDNVKSESHESSDKNIPAQGGGICIIGRKTKKDFGGQFYEGEVIDFDYKAKYYKVKYEDGDEEELEWSELEPTLVPSDQKPLSFKNMLRARNMAARPKVNDHSTSSKENADTLNQDLALPEGGVALNEKQKSARCSVLEEVKEGLHWKENSSGQLMMPVESIGHIPSPPRPLAAARFASASDADIYEYFSWGEVIGVDKAKCPELKAAKLLPTSSPIVHLVASQHHLAAITAAGQVWLWRNKHGYIHTRCNEWEHIASLEEKGIVLVDIAGPDLDRASSGYEADQEDQVPDPFYLVAIGADGQNFILQGSQPQETVRTYQLSDEPQYPSLKGCLAQPGYSSPESIGQIVQLSVGTVEAPDESPFIGYITDTDYVYIRSATKDYMEEINFVSGYTGKPIKIQCGRVYHAIIMTDDGRAWTWGCGYYHGPTGFSAATCQPAVGTLVGRKVIDVGCYGEDFIALTNDGDVHQWTHAVPNPAAGVYNVPATPLYGRGPCIPHGDKLKQVSIGAGMCAGVTDSGRVHTWRTAMKGGLIGILVSEKEALTPLGHEENHNDTAIVSLGNRTATKVICVAGSLIVVVKKKARGRMGGPRRKKQKNNTESGIRG</sequence>
<dbReference type="SMART" id="SM00333">
    <property type="entry name" value="TUDOR"/>
    <property type="match status" value="2"/>
</dbReference>
<reference evidence="4 5" key="1">
    <citation type="journal article" date="2021" name="Nat. Plants">
        <title>The Taxus genome provides insights into paclitaxel biosynthesis.</title>
        <authorList>
            <person name="Xiong X."/>
            <person name="Gou J."/>
            <person name="Liao Q."/>
            <person name="Li Y."/>
            <person name="Zhou Q."/>
            <person name="Bi G."/>
            <person name="Li C."/>
            <person name="Du R."/>
            <person name="Wang X."/>
            <person name="Sun T."/>
            <person name="Guo L."/>
            <person name="Liang H."/>
            <person name="Lu P."/>
            <person name="Wu Y."/>
            <person name="Zhang Z."/>
            <person name="Ro D.K."/>
            <person name="Shang Y."/>
            <person name="Huang S."/>
            <person name="Yan J."/>
        </authorList>
    </citation>
    <scope>NUCLEOTIDE SEQUENCE [LARGE SCALE GENOMIC DNA]</scope>
    <source>
        <strain evidence="4">Ta-2019</strain>
    </source>
</reference>
<dbReference type="PANTHER" id="PTHR37384">
    <property type="entry name" value="OS01G0835600 PROTEIN"/>
    <property type="match status" value="1"/>
</dbReference>
<feature type="domain" description="Tudor" evidence="3">
    <location>
        <begin position="706"/>
        <end position="762"/>
    </location>
</feature>
<evidence type="ECO:0000256" key="2">
    <source>
        <dbReference type="SAM" id="MobiDB-lite"/>
    </source>
</evidence>